<sequence length="351" mass="40452">MLPFPAAVSKEESTYSYIGFNKELIFSDPLRQHYGKMTVNELTGCFQSNEFTYVCKEEIPIYTYVPDMDCEATLLHPSTSTVPRKCEYNFFKLSKTFWIPLHRSNRWLFVTPQTETFTVLCPKGPTTLKLQKEGKLTLEPGCKGYSSYVTLYALSTFYTNLTNDYVPSAPIDFDCCFEDLEKLNFEELPLQIPLVNVMSNIDDLRVASMRADEVQQMIKDQETKHERNLYMMATSWGSTLGVIFVTILCICLSCCCCKCCRNSFFWLWGKWHPKECWKQTQEKCCVSVYNYNGSRVEYAKTNTSPAVSIKSLPGLESPSTSQPKKETEEKLRLKDDLDSIAKRTRSKSIFR</sequence>
<evidence type="ECO:0000256" key="1">
    <source>
        <dbReference type="SAM" id="MobiDB-lite"/>
    </source>
</evidence>
<feature type="compositionally biased region" description="Basic residues" evidence="1">
    <location>
        <begin position="342"/>
        <end position="351"/>
    </location>
</feature>
<protein>
    <submittedName>
        <fullName evidence="3">Uncharacterized protein</fullName>
    </submittedName>
</protein>
<name>A0A2J7RSC0_9NEOP</name>
<evidence type="ECO:0000313" key="3">
    <source>
        <dbReference type="EMBL" id="PNF43730.1"/>
    </source>
</evidence>
<dbReference type="AlphaFoldDB" id="A0A2J7RSC0"/>
<dbReference type="EMBL" id="NEVH01000263">
    <property type="protein sequence ID" value="PNF43730.1"/>
    <property type="molecule type" value="Genomic_DNA"/>
</dbReference>
<feature type="transmembrane region" description="Helical" evidence="2">
    <location>
        <begin position="229"/>
        <end position="248"/>
    </location>
</feature>
<organism evidence="3 4">
    <name type="scientific">Cryptotermes secundus</name>
    <dbReference type="NCBI Taxonomy" id="105785"/>
    <lineage>
        <taxon>Eukaryota</taxon>
        <taxon>Metazoa</taxon>
        <taxon>Ecdysozoa</taxon>
        <taxon>Arthropoda</taxon>
        <taxon>Hexapoda</taxon>
        <taxon>Insecta</taxon>
        <taxon>Pterygota</taxon>
        <taxon>Neoptera</taxon>
        <taxon>Polyneoptera</taxon>
        <taxon>Dictyoptera</taxon>
        <taxon>Blattodea</taxon>
        <taxon>Blattoidea</taxon>
        <taxon>Termitoidae</taxon>
        <taxon>Kalotermitidae</taxon>
        <taxon>Cryptotermitinae</taxon>
        <taxon>Cryptotermes</taxon>
    </lineage>
</organism>
<feature type="compositionally biased region" description="Basic and acidic residues" evidence="1">
    <location>
        <begin position="323"/>
        <end position="341"/>
    </location>
</feature>
<keyword evidence="4" id="KW-1185">Reference proteome</keyword>
<proteinExistence type="predicted"/>
<feature type="region of interest" description="Disordered" evidence="1">
    <location>
        <begin position="311"/>
        <end position="351"/>
    </location>
</feature>
<dbReference type="InParanoid" id="A0A2J7RSC0"/>
<keyword evidence="2" id="KW-1133">Transmembrane helix</keyword>
<comment type="caution">
    <text evidence="3">The sequence shown here is derived from an EMBL/GenBank/DDBJ whole genome shotgun (WGS) entry which is preliminary data.</text>
</comment>
<keyword evidence="2" id="KW-0472">Membrane</keyword>
<gene>
    <name evidence="3" type="ORF">B7P43_G14068</name>
</gene>
<dbReference type="InterPro" id="IPR022048">
    <property type="entry name" value="Envelope_fusion-like"/>
</dbReference>
<dbReference type="Proteomes" id="UP000235965">
    <property type="component" value="Unassembled WGS sequence"/>
</dbReference>
<dbReference type="Pfam" id="PF12259">
    <property type="entry name" value="Baculo_F"/>
    <property type="match status" value="1"/>
</dbReference>
<evidence type="ECO:0000256" key="2">
    <source>
        <dbReference type="SAM" id="Phobius"/>
    </source>
</evidence>
<dbReference type="OrthoDB" id="6624493at2759"/>
<accession>A0A2J7RSC0</accession>
<keyword evidence="2" id="KW-0812">Transmembrane</keyword>
<reference evidence="3 4" key="1">
    <citation type="submission" date="2017-12" db="EMBL/GenBank/DDBJ databases">
        <title>Hemimetabolous genomes reveal molecular basis of termite eusociality.</title>
        <authorList>
            <person name="Harrison M.C."/>
            <person name="Jongepier E."/>
            <person name="Robertson H.M."/>
            <person name="Arning N."/>
            <person name="Bitard-Feildel T."/>
            <person name="Chao H."/>
            <person name="Childers C.P."/>
            <person name="Dinh H."/>
            <person name="Doddapaneni H."/>
            <person name="Dugan S."/>
            <person name="Gowin J."/>
            <person name="Greiner C."/>
            <person name="Han Y."/>
            <person name="Hu H."/>
            <person name="Hughes D.S.T."/>
            <person name="Huylmans A.-K."/>
            <person name="Kemena C."/>
            <person name="Kremer L.P.M."/>
            <person name="Lee S.L."/>
            <person name="Lopez-Ezquerra A."/>
            <person name="Mallet L."/>
            <person name="Monroy-Kuhn J.M."/>
            <person name="Moser A."/>
            <person name="Murali S.C."/>
            <person name="Muzny D.M."/>
            <person name="Otani S."/>
            <person name="Piulachs M.-D."/>
            <person name="Poelchau M."/>
            <person name="Qu J."/>
            <person name="Schaub F."/>
            <person name="Wada-Katsumata A."/>
            <person name="Worley K.C."/>
            <person name="Xie Q."/>
            <person name="Ylla G."/>
            <person name="Poulsen M."/>
            <person name="Gibbs R.A."/>
            <person name="Schal C."/>
            <person name="Richards S."/>
            <person name="Belles X."/>
            <person name="Korb J."/>
            <person name="Bornberg-Bauer E."/>
        </authorList>
    </citation>
    <scope>NUCLEOTIDE SEQUENCE [LARGE SCALE GENOMIC DNA]</scope>
    <source>
        <tissue evidence="3">Whole body</tissue>
    </source>
</reference>
<evidence type="ECO:0000313" key="4">
    <source>
        <dbReference type="Proteomes" id="UP000235965"/>
    </source>
</evidence>